<dbReference type="Proteomes" id="UP000070700">
    <property type="component" value="Unassembled WGS sequence"/>
</dbReference>
<accession>A0A194XJ23</accession>
<name>A0A194XJ23_MOLSC</name>
<dbReference type="AlphaFoldDB" id="A0A194XJ23"/>
<dbReference type="RefSeq" id="XP_018074600.1">
    <property type="nucleotide sequence ID" value="XM_018222265.1"/>
</dbReference>
<evidence type="ECO:0000313" key="1">
    <source>
        <dbReference type="EMBL" id="KUJ20245.1"/>
    </source>
</evidence>
<evidence type="ECO:0000313" key="2">
    <source>
        <dbReference type="Proteomes" id="UP000070700"/>
    </source>
</evidence>
<proteinExistence type="predicted"/>
<dbReference type="KEGG" id="psco:LY89DRAFT_779040"/>
<organism evidence="1 2">
    <name type="scientific">Mollisia scopiformis</name>
    <name type="common">Conifer needle endophyte fungus</name>
    <name type="synonym">Phialocephala scopiformis</name>
    <dbReference type="NCBI Taxonomy" id="149040"/>
    <lineage>
        <taxon>Eukaryota</taxon>
        <taxon>Fungi</taxon>
        <taxon>Dikarya</taxon>
        <taxon>Ascomycota</taxon>
        <taxon>Pezizomycotina</taxon>
        <taxon>Leotiomycetes</taxon>
        <taxon>Helotiales</taxon>
        <taxon>Mollisiaceae</taxon>
        <taxon>Mollisia</taxon>
    </lineage>
</organism>
<protein>
    <submittedName>
        <fullName evidence="1">Uncharacterized protein</fullName>
    </submittedName>
</protein>
<dbReference type="OrthoDB" id="3344950at2759"/>
<dbReference type="InParanoid" id="A0A194XJ23"/>
<keyword evidence="2" id="KW-1185">Reference proteome</keyword>
<sequence length="153" mass="17629">MATAETVQLGPVHPPKEESIKVFNEIEVELKKTLQHLRHETNKHEPEYFTLVRNLSDHQLTNFSSDDLKEVRIATSAYGMHLFGKVLLPDSDPNHSYPEKGSSCYFMFRAFIGGDAEMAKLHCIHMEEIEEANGNKLFKAIFHQKDPLEWFDV</sequence>
<reference evidence="1 2" key="1">
    <citation type="submission" date="2015-10" db="EMBL/GenBank/DDBJ databases">
        <title>Full genome of DAOMC 229536 Phialocephala scopiformis, a fungal endophyte of spruce producing the potent anti-insectan compound rugulosin.</title>
        <authorList>
            <consortium name="DOE Joint Genome Institute"/>
            <person name="Walker A.K."/>
            <person name="Frasz S.L."/>
            <person name="Seifert K.A."/>
            <person name="Miller J.D."/>
            <person name="Mondo S.J."/>
            <person name="Labutti K."/>
            <person name="Lipzen A."/>
            <person name="Dockter R."/>
            <person name="Kennedy M."/>
            <person name="Grigoriev I.V."/>
            <person name="Spatafora J.W."/>
        </authorList>
    </citation>
    <scope>NUCLEOTIDE SEQUENCE [LARGE SCALE GENOMIC DNA]</scope>
    <source>
        <strain evidence="1 2">CBS 120377</strain>
    </source>
</reference>
<gene>
    <name evidence="1" type="ORF">LY89DRAFT_779040</name>
</gene>
<dbReference type="EMBL" id="KQ947409">
    <property type="protein sequence ID" value="KUJ20245.1"/>
    <property type="molecule type" value="Genomic_DNA"/>
</dbReference>
<dbReference type="GeneID" id="28831991"/>